<reference evidence="1" key="1">
    <citation type="submission" date="2023-06" db="EMBL/GenBank/DDBJ databases">
        <title>Reference genome for the Northern bat (Eptesicus nilssonii), a most northern bat species.</title>
        <authorList>
            <person name="Laine V.N."/>
            <person name="Pulliainen A.T."/>
            <person name="Lilley T.M."/>
        </authorList>
    </citation>
    <scope>NUCLEOTIDE SEQUENCE</scope>
    <source>
        <strain evidence="1">BLF_Eptnil</strain>
        <tissue evidence="1">Kidney</tissue>
    </source>
</reference>
<accession>A0AA40LKS3</accession>
<dbReference type="AlphaFoldDB" id="A0AA40LKS3"/>
<evidence type="ECO:0000313" key="2">
    <source>
        <dbReference type="Proteomes" id="UP001177744"/>
    </source>
</evidence>
<sequence>MSQIANSEKSIMLMLGCCLPQIVPHVLATEFTFLSNAKLHSEMAQVEVIRLCCLFKMCLLLEEVSIWQCYFNFMIARYNMKEQQGGRIFYGQPINCCHQFIKTVGKINEFDQESNCSL</sequence>
<organism evidence="1 2">
    <name type="scientific">Cnephaeus nilssonii</name>
    <name type="common">Northern bat</name>
    <name type="synonym">Eptesicus nilssonii</name>
    <dbReference type="NCBI Taxonomy" id="3371016"/>
    <lineage>
        <taxon>Eukaryota</taxon>
        <taxon>Metazoa</taxon>
        <taxon>Chordata</taxon>
        <taxon>Craniata</taxon>
        <taxon>Vertebrata</taxon>
        <taxon>Euteleostomi</taxon>
        <taxon>Mammalia</taxon>
        <taxon>Eutheria</taxon>
        <taxon>Laurasiatheria</taxon>
        <taxon>Chiroptera</taxon>
        <taxon>Yangochiroptera</taxon>
        <taxon>Vespertilionidae</taxon>
        <taxon>Cnephaeus</taxon>
    </lineage>
</organism>
<comment type="caution">
    <text evidence="1">The sequence shown here is derived from an EMBL/GenBank/DDBJ whole genome shotgun (WGS) entry which is preliminary data.</text>
</comment>
<dbReference type="Proteomes" id="UP001177744">
    <property type="component" value="Unassembled WGS sequence"/>
</dbReference>
<keyword evidence="2" id="KW-1185">Reference proteome</keyword>
<gene>
    <name evidence="1" type="ORF">QTO34_004802</name>
</gene>
<name>A0AA40LKS3_CNENI</name>
<proteinExistence type="predicted"/>
<protein>
    <submittedName>
        <fullName evidence="1">Uncharacterized protein</fullName>
    </submittedName>
</protein>
<evidence type="ECO:0000313" key="1">
    <source>
        <dbReference type="EMBL" id="KAK1335218.1"/>
    </source>
</evidence>
<dbReference type="EMBL" id="JAULJE010000014">
    <property type="protein sequence ID" value="KAK1335218.1"/>
    <property type="molecule type" value="Genomic_DNA"/>
</dbReference>